<dbReference type="PROSITE" id="PS50113">
    <property type="entry name" value="PAC"/>
    <property type="match status" value="3"/>
</dbReference>
<feature type="domain" description="PAC" evidence="13">
    <location>
        <begin position="478"/>
        <end position="532"/>
    </location>
</feature>
<dbReference type="SMART" id="SM00388">
    <property type="entry name" value="HisKA"/>
    <property type="match status" value="1"/>
</dbReference>
<comment type="catalytic activity">
    <reaction evidence="1">
        <text>ATP + protein L-histidine = ADP + protein N-phospho-L-histidine.</text>
        <dbReference type="EC" id="2.7.13.3"/>
    </reaction>
</comment>
<reference evidence="14 15" key="1">
    <citation type="submission" date="2020-08" db="EMBL/GenBank/DDBJ databases">
        <title>Genomic Encyclopedia of Type Strains, Phase IV (KMG-IV): sequencing the most valuable type-strain genomes for metagenomic binning, comparative biology and taxonomic classification.</title>
        <authorList>
            <person name="Goeker M."/>
        </authorList>
    </citation>
    <scope>NUCLEOTIDE SEQUENCE [LARGE SCALE GENOMIC DNA]</scope>
    <source>
        <strain evidence="14 15">DSM 25622</strain>
    </source>
</reference>
<dbReference type="InterPro" id="IPR013656">
    <property type="entry name" value="PAS_4"/>
</dbReference>
<keyword evidence="4" id="KW-0808">Transferase</keyword>
<dbReference type="PRINTS" id="PR00344">
    <property type="entry name" value="BCTRLSENSOR"/>
</dbReference>
<dbReference type="InterPro" id="IPR036097">
    <property type="entry name" value="HisK_dim/P_sf"/>
</dbReference>
<dbReference type="SUPFAM" id="SSF55874">
    <property type="entry name" value="ATPase domain of HSP90 chaperone/DNA topoisomerase II/histidine kinase"/>
    <property type="match status" value="1"/>
</dbReference>
<keyword evidence="7" id="KW-0067">ATP-binding</keyword>
<evidence type="ECO:0000313" key="15">
    <source>
        <dbReference type="Proteomes" id="UP000580654"/>
    </source>
</evidence>
<evidence type="ECO:0000259" key="10">
    <source>
        <dbReference type="PROSITE" id="PS50109"/>
    </source>
</evidence>
<dbReference type="SMART" id="SM00086">
    <property type="entry name" value="PAC"/>
    <property type="match status" value="4"/>
</dbReference>
<evidence type="ECO:0000259" key="11">
    <source>
        <dbReference type="PROSITE" id="PS50110"/>
    </source>
</evidence>
<dbReference type="InterPro" id="IPR036890">
    <property type="entry name" value="HATPase_C_sf"/>
</dbReference>
<sequence>MPRSPDRAAMALADTQRPSPDATNCALPPRFGALIRSLPGAALLLSADRFRILEASPSLLRASGAGITGRPLADLVPGALGAVPDEAAEALQALLRRARETGRPGSLPPRPWGMAGDAPGGRVRALSAAPVPGEDGAVEFILLQAEDVTEREADRARLAHALKLQRVTGRTARLGGWEMSLATGRIAWAEEACAVLDLPPGHVSGLREALSFALPEWRAGLRAAFMGCLRNGTGFASEVEIVAARGWRKWVRIVGEAERDGAGRVRGVAGAIQNVSERKAVQEANQRLAERLAARVGGITDAFLTLDNAFRLTYANPMALALLAIPDAERLGQPVWESPGFAAEGPIGHRLAAAAAEGRTLRFEAFLDAAGRWFDIHAFPTLGGLTVTLHDVTERRREQEKLRLLEACVARMNDIVVVTEAAPIDEAGPRIVFVNDAFERRTGLVREQVYGQTPRILQGPGTQRAELDRIRASLAASRPVRAELINYTRTGEEFWTELDIQPVGDADGRITHWVAVNREITERRHYQTQLEEQAALLDQVGDSILVRTMDGRISYTNTSAQRLYGFSAEEMLGEDPRALIHERHEALEDAMAELLASGHWAGQLFQRCKDGTGIVVESRWTLMRHADGAPRAILSVNTDITGRLELEARLRQSQRLEAVGQLTGGVAHDFNNLLTVILGNAEILAESLVGDDELRDMAEMTMAAAERGAALTNRLLAFSRRQALDPKVTEVNRLLAGLGTMLRRTIGEHIDLRLLRANDLWHAMIDPPQLENAVLNLCINARDAMPSGGRLTIETRNIDHDTGFAVPEGELAPGEYVMIAVSDTGTGMEPEVLARAFEPFFTTKEVGQGSGLGLSMVYGFMKQSGGHASIYSTPGLGTAVRLYLPRAHGRSAPEPAAPVVRGAGGSERVLLVEDDALVREHVAAQLRELGYRVEVVPGAAEALEALAARNFDLLFTDIVMPGGMDGLGLAAEARRLHPGLRVLLTSGYTEGALTSYGPPEPDVMMLSKPYKRRDMAEAVRRALDHGR</sequence>
<dbReference type="InterPro" id="IPR000700">
    <property type="entry name" value="PAS-assoc_C"/>
</dbReference>
<evidence type="ECO:0000259" key="12">
    <source>
        <dbReference type="PROSITE" id="PS50112"/>
    </source>
</evidence>
<feature type="domain" description="PAS" evidence="12">
    <location>
        <begin position="424"/>
        <end position="453"/>
    </location>
</feature>
<dbReference type="InterPro" id="IPR003594">
    <property type="entry name" value="HATPase_dom"/>
</dbReference>
<dbReference type="InterPro" id="IPR001610">
    <property type="entry name" value="PAC"/>
</dbReference>
<dbReference type="RefSeq" id="WP_184513114.1">
    <property type="nucleotide sequence ID" value="NZ_JACIJD010000001.1"/>
</dbReference>
<dbReference type="InterPro" id="IPR004358">
    <property type="entry name" value="Sig_transdc_His_kin-like_C"/>
</dbReference>
<evidence type="ECO:0000256" key="8">
    <source>
        <dbReference type="ARBA" id="ARBA00023012"/>
    </source>
</evidence>
<feature type="domain" description="Histidine kinase" evidence="10">
    <location>
        <begin position="665"/>
        <end position="888"/>
    </location>
</feature>
<dbReference type="SMART" id="SM00091">
    <property type="entry name" value="PAS"/>
    <property type="match status" value="4"/>
</dbReference>
<evidence type="ECO:0000256" key="5">
    <source>
        <dbReference type="ARBA" id="ARBA00022741"/>
    </source>
</evidence>
<evidence type="ECO:0000256" key="9">
    <source>
        <dbReference type="PROSITE-ProRule" id="PRU00169"/>
    </source>
</evidence>
<dbReference type="PROSITE" id="PS50109">
    <property type="entry name" value="HIS_KIN"/>
    <property type="match status" value="1"/>
</dbReference>
<dbReference type="InterPro" id="IPR011006">
    <property type="entry name" value="CheY-like_superfamily"/>
</dbReference>
<feature type="domain" description="PAC" evidence="13">
    <location>
        <begin position="235"/>
        <end position="287"/>
    </location>
</feature>
<keyword evidence="8" id="KW-0902">Two-component regulatory system</keyword>
<evidence type="ECO:0000259" key="13">
    <source>
        <dbReference type="PROSITE" id="PS50113"/>
    </source>
</evidence>
<feature type="modified residue" description="4-aspartylphosphate" evidence="9">
    <location>
        <position position="957"/>
    </location>
</feature>
<dbReference type="InterPro" id="IPR035965">
    <property type="entry name" value="PAS-like_dom_sf"/>
</dbReference>
<keyword evidence="15" id="KW-1185">Reference proteome</keyword>
<keyword evidence="5" id="KW-0547">Nucleotide-binding</keyword>
<dbReference type="PANTHER" id="PTHR43065:SF49">
    <property type="entry name" value="HISTIDINE KINASE"/>
    <property type="match status" value="1"/>
</dbReference>
<dbReference type="PANTHER" id="PTHR43065">
    <property type="entry name" value="SENSOR HISTIDINE KINASE"/>
    <property type="match status" value="1"/>
</dbReference>
<dbReference type="InterPro" id="IPR001789">
    <property type="entry name" value="Sig_transdc_resp-reg_receiver"/>
</dbReference>
<evidence type="ECO:0000313" key="14">
    <source>
        <dbReference type="EMBL" id="MBB5692311.1"/>
    </source>
</evidence>
<evidence type="ECO:0000256" key="4">
    <source>
        <dbReference type="ARBA" id="ARBA00022679"/>
    </source>
</evidence>
<proteinExistence type="predicted"/>
<dbReference type="Pfam" id="PF02518">
    <property type="entry name" value="HATPase_c"/>
    <property type="match status" value="1"/>
</dbReference>
<feature type="domain" description="PAS" evidence="12">
    <location>
        <begin position="529"/>
        <end position="598"/>
    </location>
</feature>
<feature type="domain" description="Response regulatory" evidence="11">
    <location>
        <begin position="908"/>
        <end position="1023"/>
    </location>
</feature>
<dbReference type="Gene3D" id="3.40.50.2300">
    <property type="match status" value="1"/>
</dbReference>
<dbReference type="NCBIfam" id="TIGR00229">
    <property type="entry name" value="sensory_box"/>
    <property type="match status" value="2"/>
</dbReference>
<dbReference type="SUPFAM" id="SSF55785">
    <property type="entry name" value="PYP-like sensor domain (PAS domain)"/>
    <property type="match status" value="4"/>
</dbReference>
<dbReference type="InterPro" id="IPR000014">
    <property type="entry name" value="PAS"/>
</dbReference>
<dbReference type="Gene3D" id="3.30.450.20">
    <property type="entry name" value="PAS domain"/>
    <property type="match status" value="5"/>
</dbReference>
<gene>
    <name evidence="14" type="ORF">FHS87_000322</name>
</gene>
<dbReference type="GO" id="GO:0000155">
    <property type="term" value="F:phosphorelay sensor kinase activity"/>
    <property type="evidence" value="ECO:0007669"/>
    <property type="project" value="InterPro"/>
</dbReference>
<dbReference type="CDD" id="cd00130">
    <property type="entry name" value="PAS"/>
    <property type="match status" value="4"/>
</dbReference>
<keyword evidence="6" id="KW-0418">Kinase</keyword>
<dbReference type="SUPFAM" id="SSF47384">
    <property type="entry name" value="Homodimeric domain of signal transducing histidine kinase"/>
    <property type="match status" value="1"/>
</dbReference>
<accession>A0A840Y8Q3</accession>
<dbReference type="Gene3D" id="3.30.565.10">
    <property type="entry name" value="Histidine kinase-like ATPase, C-terminal domain"/>
    <property type="match status" value="1"/>
</dbReference>
<dbReference type="PROSITE" id="PS50110">
    <property type="entry name" value="RESPONSE_REGULATORY"/>
    <property type="match status" value="1"/>
</dbReference>
<dbReference type="GO" id="GO:0006355">
    <property type="term" value="P:regulation of DNA-templated transcription"/>
    <property type="evidence" value="ECO:0007669"/>
    <property type="project" value="InterPro"/>
</dbReference>
<dbReference type="InterPro" id="IPR003661">
    <property type="entry name" value="HisK_dim/P_dom"/>
</dbReference>
<evidence type="ECO:0000256" key="6">
    <source>
        <dbReference type="ARBA" id="ARBA00022777"/>
    </source>
</evidence>
<organism evidence="14 15">
    <name type="scientific">Muricoccus pecuniae</name>
    <dbReference type="NCBI Taxonomy" id="693023"/>
    <lineage>
        <taxon>Bacteria</taxon>
        <taxon>Pseudomonadati</taxon>
        <taxon>Pseudomonadota</taxon>
        <taxon>Alphaproteobacteria</taxon>
        <taxon>Acetobacterales</taxon>
        <taxon>Roseomonadaceae</taxon>
        <taxon>Muricoccus</taxon>
    </lineage>
</organism>
<dbReference type="EC" id="2.7.13.3" evidence="2"/>
<dbReference type="Pfam" id="PF00072">
    <property type="entry name" value="Response_reg"/>
    <property type="match status" value="1"/>
</dbReference>
<dbReference type="Proteomes" id="UP000580654">
    <property type="component" value="Unassembled WGS sequence"/>
</dbReference>
<feature type="domain" description="PAC" evidence="13">
    <location>
        <begin position="598"/>
        <end position="652"/>
    </location>
</feature>
<dbReference type="CDD" id="cd16919">
    <property type="entry name" value="HATPase_CckA-like"/>
    <property type="match status" value="1"/>
</dbReference>
<dbReference type="GO" id="GO:0005524">
    <property type="term" value="F:ATP binding"/>
    <property type="evidence" value="ECO:0007669"/>
    <property type="project" value="UniProtKB-KW"/>
</dbReference>
<dbReference type="EMBL" id="JACIJD010000001">
    <property type="protein sequence ID" value="MBB5692311.1"/>
    <property type="molecule type" value="Genomic_DNA"/>
</dbReference>
<dbReference type="Gene3D" id="1.10.287.130">
    <property type="match status" value="1"/>
</dbReference>
<evidence type="ECO:0000256" key="2">
    <source>
        <dbReference type="ARBA" id="ARBA00012438"/>
    </source>
</evidence>
<dbReference type="SMART" id="SM00448">
    <property type="entry name" value="REC"/>
    <property type="match status" value="1"/>
</dbReference>
<keyword evidence="3 9" id="KW-0597">Phosphoprotein</keyword>
<dbReference type="AlphaFoldDB" id="A0A840Y8Q3"/>
<dbReference type="CDD" id="cd00082">
    <property type="entry name" value="HisKA"/>
    <property type="match status" value="1"/>
</dbReference>
<evidence type="ECO:0000256" key="1">
    <source>
        <dbReference type="ARBA" id="ARBA00000085"/>
    </source>
</evidence>
<dbReference type="Pfam" id="PF00989">
    <property type="entry name" value="PAS"/>
    <property type="match status" value="1"/>
</dbReference>
<comment type="caution">
    <text evidence="14">The sequence shown here is derived from an EMBL/GenBank/DDBJ whole genome shotgun (WGS) entry which is preliminary data.</text>
</comment>
<dbReference type="SMART" id="SM00387">
    <property type="entry name" value="HATPase_c"/>
    <property type="match status" value="1"/>
</dbReference>
<dbReference type="InterPro" id="IPR013767">
    <property type="entry name" value="PAS_fold"/>
</dbReference>
<evidence type="ECO:0000256" key="7">
    <source>
        <dbReference type="ARBA" id="ARBA00022840"/>
    </source>
</evidence>
<dbReference type="PROSITE" id="PS50112">
    <property type="entry name" value="PAS"/>
    <property type="match status" value="2"/>
</dbReference>
<evidence type="ECO:0000256" key="3">
    <source>
        <dbReference type="ARBA" id="ARBA00022553"/>
    </source>
</evidence>
<dbReference type="Pfam" id="PF13426">
    <property type="entry name" value="PAS_9"/>
    <property type="match status" value="1"/>
</dbReference>
<protein>
    <recommendedName>
        <fullName evidence="2">histidine kinase</fullName>
        <ecNumber evidence="2">2.7.13.3</ecNumber>
    </recommendedName>
</protein>
<dbReference type="Pfam" id="PF00512">
    <property type="entry name" value="HisKA"/>
    <property type="match status" value="1"/>
</dbReference>
<dbReference type="Pfam" id="PF08448">
    <property type="entry name" value="PAS_4"/>
    <property type="match status" value="2"/>
</dbReference>
<dbReference type="InterPro" id="IPR005467">
    <property type="entry name" value="His_kinase_dom"/>
</dbReference>
<dbReference type="SUPFAM" id="SSF52172">
    <property type="entry name" value="CheY-like"/>
    <property type="match status" value="1"/>
</dbReference>
<name>A0A840Y8Q3_9PROT</name>